<dbReference type="GO" id="GO:0000266">
    <property type="term" value="P:mitochondrial fission"/>
    <property type="evidence" value="ECO:0007669"/>
    <property type="project" value="TreeGrafter"/>
</dbReference>
<keyword evidence="6" id="KW-1185">Reference proteome</keyword>
<dbReference type="AlphaFoldDB" id="A0A316UTS3"/>
<accession>A0A316UTS3</accession>
<dbReference type="EMBL" id="KZ819671">
    <property type="protein sequence ID" value="PWN26485.1"/>
    <property type="molecule type" value="Genomic_DNA"/>
</dbReference>
<feature type="region of interest" description="Disordered" evidence="4">
    <location>
        <begin position="110"/>
        <end position="135"/>
    </location>
</feature>
<evidence type="ECO:0000256" key="4">
    <source>
        <dbReference type="SAM" id="MobiDB-lite"/>
    </source>
</evidence>
<reference evidence="5 6" key="1">
    <citation type="journal article" date="2018" name="Mol. Biol. Evol.">
        <title>Broad Genomic Sampling Reveals a Smut Pathogenic Ancestry of the Fungal Clade Ustilaginomycotina.</title>
        <authorList>
            <person name="Kijpornyongpan T."/>
            <person name="Mondo S.J."/>
            <person name="Barry K."/>
            <person name="Sandor L."/>
            <person name="Lee J."/>
            <person name="Lipzen A."/>
            <person name="Pangilinan J."/>
            <person name="LaButti K."/>
            <person name="Hainaut M."/>
            <person name="Henrissat B."/>
            <person name="Grigoriev I.V."/>
            <person name="Spatafora J.W."/>
            <person name="Aime M.C."/>
        </authorList>
    </citation>
    <scope>NUCLEOTIDE SEQUENCE [LARGE SCALE GENOMIC DNA]</scope>
    <source>
        <strain evidence="5 6">MCA 5214</strain>
    </source>
</reference>
<organism evidence="5 6">
    <name type="scientific">Jaminaea rosea</name>
    <dbReference type="NCBI Taxonomy" id="1569628"/>
    <lineage>
        <taxon>Eukaryota</taxon>
        <taxon>Fungi</taxon>
        <taxon>Dikarya</taxon>
        <taxon>Basidiomycota</taxon>
        <taxon>Ustilaginomycotina</taxon>
        <taxon>Exobasidiomycetes</taxon>
        <taxon>Microstromatales</taxon>
        <taxon>Microstromatales incertae sedis</taxon>
        <taxon>Jaminaea</taxon>
    </lineage>
</organism>
<evidence type="ECO:0000313" key="5">
    <source>
        <dbReference type="EMBL" id="PWN26485.1"/>
    </source>
</evidence>
<dbReference type="GeneID" id="37028341"/>
<dbReference type="PANTHER" id="PTHR11001">
    <property type="entry name" value="MITOCHONDRIAL FISSION PROCESS PROTEIN 1"/>
    <property type="match status" value="1"/>
</dbReference>
<dbReference type="Pfam" id="PF10558">
    <property type="entry name" value="MTP18"/>
    <property type="match status" value="1"/>
</dbReference>
<evidence type="ECO:0000256" key="3">
    <source>
        <dbReference type="ARBA" id="ARBA00029631"/>
    </source>
</evidence>
<dbReference type="PANTHER" id="PTHR11001:SF2">
    <property type="entry name" value="MITOCHONDRIAL FISSION PROCESS PROTEIN 1"/>
    <property type="match status" value="1"/>
</dbReference>
<dbReference type="RefSeq" id="XP_025361097.1">
    <property type="nucleotide sequence ID" value="XM_025506518.1"/>
</dbReference>
<protein>
    <recommendedName>
        <fullName evidence="2">Mitochondrial fission process protein 1</fullName>
    </recommendedName>
    <alternativeName>
        <fullName evidence="3">Mitochondrial 18 kDa protein</fullName>
    </alternativeName>
</protein>
<dbReference type="Proteomes" id="UP000245884">
    <property type="component" value="Unassembled WGS sequence"/>
</dbReference>
<evidence type="ECO:0000256" key="1">
    <source>
        <dbReference type="ARBA" id="ARBA00009224"/>
    </source>
</evidence>
<dbReference type="OrthoDB" id="424969at2759"/>
<feature type="compositionally biased region" description="Basic and acidic residues" evidence="4">
    <location>
        <begin position="122"/>
        <end position="131"/>
    </location>
</feature>
<dbReference type="InterPro" id="IPR019560">
    <property type="entry name" value="Mitochondrial_18_kDa_protein"/>
</dbReference>
<evidence type="ECO:0000313" key="6">
    <source>
        <dbReference type="Proteomes" id="UP000245884"/>
    </source>
</evidence>
<name>A0A316UTS3_9BASI</name>
<dbReference type="GO" id="GO:0005739">
    <property type="term" value="C:mitochondrion"/>
    <property type="evidence" value="ECO:0007669"/>
    <property type="project" value="TreeGrafter"/>
</dbReference>
<sequence>MSVPGEPDAVENAMEQGPGRYAVFANRLRTAFVSGLRYSAYSSELGEAFRPMTKPAVVRGLYAISWTWVSGDVAYAGYKAREQHRRMAEEEKDPALKAKRIAEELAEKAKHAVQGSDAGSQTHHEQHHEGGTKISPLELSENGYIALVSTRRAVLQSLVSMALPAVTVHQTVHYSAPLFNKFFTNHRVKAFGPTALGLSLIPFFPLLFDEPGEKFVDGAFDYAEALYFGKAAPSAETAKATAMPLALVGTASMGKGLRRQWASQSMSVATATSTALRAARPNAWMVGGGSMLAAAAAVGASATSSRPASSLETMSSS</sequence>
<proteinExistence type="inferred from homology"/>
<gene>
    <name evidence="5" type="ORF">BDZ90DRAFT_233120</name>
</gene>
<comment type="similarity">
    <text evidence="1">Belongs to the MTFP1 family.</text>
</comment>
<evidence type="ECO:0000256" key="2">
    <source>
        <dbReference type="ARBA" id="ARBA00017835"/>
    </source>
</evidence>